<accession>A0A7J7NT92</accession>
<dbReference type="Pfam" id="PF13963">
    <property type="entry name" value="Transpos_assoc"/>
    <property type="match status" value="1"/>
</dbReference>
<organism evidence="3 4">
    <name type="scientific">Kingdonia uniflora</name>
    <dbReference type="NCBI Taxonomy" id="39325"/>
    <lineage>
        <taxon>Eukaryota</taxon>
        <taxon>Viridiplantae</taxon>
        <taxon>Streptophyta</taxon>
        <taxon>Embryophyta</taxon>
        <taxon>Tracheophyta</taxon>
        <taxon>Spermatophyta</taxon>
        <taxon>Magnoliopsida</taxon>
        <taxon>Ranunculales</taxon>
        <taxon>Circaeasteraceae</taxon>
        <taxon>Kingdonia</taxon>
    </lineage>
</organism>
<dbReference type="PANTHER" id="PTHR48258">
    <property type="entry name" value="DUF4218 DOMAIN-CONTAINING PROTEIN-RELATED"/>
    <property type="match status" value="1"/>
</dbReference>
<proteinExistence type="predicted"/>
<evidence type="ECO:0008006" key="5">
    <source>
        <dbReference type="Google" id="ProtNLM"/>
    </source>
</evidence>
<reference evidence="3 4" key="1">
    <citation type="journal article" date="2020" name="IScience">
        <title>Genome Sequencing of the Endangered Kingdonia uniflora (Circaeasteraceae, Ranunculales) Reveals Potential Mechanisms of Evolutionary Specialization.</title>
        <authorList>
            <person name="Sun Y."/>
            <person name="Deng T."/>
            <person name="Zhang A."/>
            <person name="Moore M.J."/>
            <person name="Landis J.B."/>
            <person name="Lin N."/>
            <person name="Zhang H."/>
            <person name="Zhang X."/>
            <person name="Huang J."/>
            <person name="Zhang X."/>
            <person name="Sun H."/>
            <person name="Wang H."/>
        </authorList>
    </citation>
    <scope>NUCLEOTIDE SEQUENCE [LARGE SCALE GENOMIC DNA]</scope>
    <source>
        <strain evidence="3">TB1705</strain>
        <tissue evidence="3">Leaf</tissue>
    </source>
</reference>
<dbReference type="Pfam" id="PF13952">
    <property type="entry name" value="DUF4216"/>
    <property type="match status" value="1"/>
</dbReference>
<protein>
    <recommendedName>
        <fullName evidence="5">Transposase-associated domain-containing protein</fullName>
    </recommendedName>
</protein>
<evidence type="ECO:0000259" key="1">
    <source>
        <dbReference type="Pfam" id="PF13952"/>
    </source>
</evidence>
<dbReference type="AlphaFoldDB" id="A0A7J7NT92"/>
<dbReference type="InterPro" id="IPR029480">
    <property type="entry name" value="Transpos_assoc"/>
</dbReference>
<dbReference type="Proteomes" id="UP000541444">
    <property type="component" value="Unassembled WGS sequence"/>
</dbReference>
<dbReference type="EMBL" id="JACGCM010000589">
    <property type="protein sequence ID" value="KAF6170417.1"/>
    <property type="molecule type" value="Genomic_DNA"/>
</dbReference>
<evidence type="ECO:0000313" key="4">
    <source>
        <dbReference type="Proteomes" id="UP000541444"/>
    </source>
</evidence>
<evidence type="ECO:0000313" key="3">
    <source>
        <dbReference type="EMBL" id="KAF6170417.1"/>
    </source>
</evidence>
<gene>
    <name evidence="3" type="ORF">GIB67_014347</name>
</gene>
<dbReference type="InterPro" id="IPR025312">
    <property type="entry name" value="DUF4216"/>
</dbReference>
<sequence>MKAGRLTYDFLNGVRSFIEYVKQTLGNTTYCPCNKCRNANGVKEVEEIRTHLITYGIDQSYTTWNFHGESKDTIVDTHMENPNEPFITQHDDVVRPRIIDLVDDAFGYIQPEGLNEGAQEDGPYVGVNEFPEEQIEYQKLKDDASRPLYPSCSPEDTMKMRAYKDYVKNPKRVEGCIDNRYVLDEAILYCMEYIPNGRKGTHKRGQPAFMDDDADKEQPLDKCHVIHLETLKKYDIYLKDFMRVSRCRGSINEGKPLYYILWLREQFDNSEMSTLKRLVDGPSFKATSYKAYRINGFVFCTADSESSKTTQNSGVKIKVMTNFVASARDQNPREAETIYYGVVKEIIELDYYDFPKTIFYCDWVRVEDKVNGCTFDAEANLTFVNLKKLKRNSKVDDEPSCLASQASQVFYCQDPTMTDWSAVIDVLKRLYKDVDAYEKSLIFEMGNPFTSSMLELINENVDEDEEIIEGSWI</sequence>
<comment type="caution">
    <text evidence="3">The sequence shown here is derived from an EMBL/GenBank/DDBJ whole genome shotgun (WGS) entry which is preliminary data.</text>
</comment>
<dbReference type="OrthoDB" id="1931794at2759"/>
<dbReference type="PANTHER" id="PTHR48258:SF9">
    <property type="entry name" value="OS01G0348150 PROTEIN"/>
    <property type="match status" value="1"/>
</dbReference>
<name>A0A7J7NT92_9MAGN</name>
<evidence type="ECO:0000259" key="2">
    <source>
        <dbReference type="Pfam" id="PF13963"/>
    </source>
</evidence>
<feature type="domain" description="Transposase-associated" evidence="2">
    <location>
        <begin position="2"/>
        <end position="69"/>
    </location>
</feature>
<feature type="domain" description="DUF4216" evidence="1">
    <location>
        <begin position="347"/>
        <end position="423"/>
    </location>
</feature>
<keyword evidence="4" id="KW-1185">Reference proteome</keyword>